<dbReference type="CDD" id="cd14726">
    <property type="entry name" value="TraB_PrgY-like"/>
    <property type="match status" value="1"/>
</dbReference>
<reference evidence="2" key="1">
    <citation type="journal article" date="2020" name="bioRxiv">
        <title>A rank-normalized archaeal taxonomy based on genome phylogeny resolves widespread incomplete and uneven classifications.</title>
        <authorList>
            <person name="Rinke C."/>
            <person name="Chuvochina M."/>
            <person name="Mussig A.J."/>
            <person name="Chaumeil P.-A."/>
            <person name="Waite D.W."/>
            <person name="Whitman W.B."/>
            <person name="Parks D.H."/>
            <person name="Hugenholtz P."/>
        </authorList>
    </citation>
    <scope>NUCLEOTIDE SEQUENCE</scope>
    <source>
        <strain evidence="2">UBA8853</strain>
    </source>
</reference>
<dbReference type="OMA" id="REEFMAN"/>
<gene>
    <name evidence="2" type="ORF">HA336_05760</name>
</gene>
<protein>
    <submittedName>
        <fullName evidence="2">TraB/GumN family protein</fullName>
    </submittedName>
</protein>
<evidence type="ECO:0000313" key="2">
    <source>
        <dbReference type="EMBL" id="HII70721.1"/>
    </source>
</evidence>
<feature type="compositionally biased region" description="Acidic residues" evidence="1">
    <location>
        <begin position="236"/>
        <end position="249"/>
    </location>
</feature>
<dbReference type="AlphaFoldDB" id="A0A832TAT9"/>
<dbReference type="InterPro" id="IPR002816">
    <property type="entry name" value="TraB/PrgY/GumN_fam"/>
</dbReference>
<feature type="region of interest" description="Disordered" evidence="1">
    <location>
        <begin position="229"/>
        <end position="249"/>
    </location>
</feature>
<organism evidence="2 3">
    <name type="scientific">Methanopyrus kandleri</name>
    <dbReference type="NCBI Taxonomy" id="2320"/>
    <lineage>
        <taxon>Archaea</taxon>
        <taxon>Methanobacteriati</taxon>
        <taxon>Methanobacteriota</taxon>
        <taxon>Methanomada group</taxon>
        <taxon>Methanopyri</taxon>
        <taxon>Methanopyrales</taxon>
        <taxon>Methanopyraceae</taxon>
        <taxon>Methanopyrus</taxon>
    </lineage>
</organism>
<accession>A0A832TAT9</accession>
<comment type="caution">
    <text evidence="2">The sequence shown here is derived from an EMBL/GenBank/DDBJ whole genome shotgun (WGS) entry which is preliminary data.</text>
</comment>
<dbReference type="PANTHER" id="PTHR21530">
    <property type="entry name" value="PHEROMONE SHUTDOWN PROTEIN"/>
    <property type="match status" value="1"/>
</dbReference>
<dbReference type="PANTHER" id="PTHR21530:SF7">
    <property type="entry name" value="TRAB DOMAIN-CONTAINING PROTEIN"/>
    <property type="match status" value="1"/>
</dbReference>
<evidence type="ECO:0000313" key="3">
    <source>
        <dbReference type="Proteomes" id="UP000619545"/>
    </source>
</evidence>
<name>A0A832TAT9_9EURY</name>
<dbReference type="Proteomes" id="UP000619545">
    <property type="component" value="Unassembled WGS sequence"/>
</dbReference>
<dbReference type="Pfam" id="PF01963">
    <property type="entry name" value="TraB_PrgY_gumN"/>
    <property type="match status" value="1"/>
</dbReference>
<evidence type="ECO:0000256" key="1">
    <source>
        <dbReference type="SAM" id="MobiDB-lite"/>
    </source>
</evidence>
<dbReference type="EMBL" id="DUJS01000004">
    <property type="protein sequence ID" value="HII70721.1"/>
    <property type="molecule type" value="Genomic_DNA"/>
</dbReference>
<sequence>MLMDRFEMFGSELYVLRTAHAGVDGDRVRRKILELDPEAVLVELCEGRLLSFLAELRGERAGSRTGGITGRLVAVAERIVGRVVGGELGEDVKGAIEAALELEAEIVPVDMDISWVFRRMKMKASRWELLKFQFSVAIDVLRSLLRPGQTRDVVLSSVADEEAAREMVQGLRRAFPRIAEVLIDERNRVIAENTIEFLHSREDVTKAVLVIGAAHYGVLDILRDAELESASRHDDEDTASGEGEEETAG</sequence>
<dbReference type="InterPro" id="IPR046345">
    <property type="entry name" value="TraB_PrgY-like"/>
</dbReference>
<proteinExistence type="predicted"/>